<comment type="cofactor">
    <cofactor evidence="1 9">
        <name>pyridoxal 5'-phosphate</name>
        <dbReference type="ChEBI" id="CHEBI:597326"/>
    </cofactor>
</comment>
<dbReference type="CDD" id="cd00614">
    <property type="entry name" value="CGS_like"/>
    <property type="match status" value="1"/>
</dbReference>
<dbReference type="PANTHER" id="PTHR11808">
    <property type="entry name" value="TRANS-SULFURATION ENZYME FAMILY MEMBER"/>
    <property type="match status" value="1"/>
</dbReference>
<keyword evidence="3 8" id="KW-0663">Pyridoxal phosphate</keyword>
<feature type="modified residue" description="N6-(pyridoxal phosphate)lysine" evidence="8">
    <location>
        <position position="207"/>
    </location>
</feature>
<evidence type="ECO:0000256" key="5">
    <source>
        <dbReference type="ARBA" id="ARBA00047199"/>
    </source>
</evidence>
<dbReference type="FunFam" id="3.40.640.10:FF:000046">
    <property type="entry name" value="Cystathionine gamma-lyase"/>
    <property type="match status" value="1"/>
</dbReference>
<dbReference type="RefSeq" id="WP_107195662.1">
    <property type="nucleotide sequence ID" value="NZ_CP029462.1"/>
</dbReference>
<dbReference type="GO" id="GO:0008483">
    <property type="term" value="F:transaminase activity"/>
    <property type="evidence" value="ECO:0007669"/>
    <property type="project" value="UniProtKB-KW"/>
</dbReference>
<evidence type="ECO:0000256" key="7">
    <source>
        <dbReference type="ARBA" id="ARBA00052699"/>
    </source>
</evidence>
<dbReference type="Gene3D" id="3.40.640.10">
    <property type="entry name" value="Type I PLP-dependent aspartate aminotransferase-like (Major domain)"/>
    <property type="match status" value="1"/>
</dbReference>
<dbReference type="Pfam" id="PF01053">
    <property type="entry name" value="Cys_Met_Meta_PP"/>
    <property type="match status" value="1"/>
</dbReference>
<protein>
    <recommendedName>
        <fullName evidence="4">homocysteine desulfhydrase</fullName>
        <ecNumber evidence="4">4.4.1.2</ecNumber>
    </recommendedName>
    <alternativeName>
        <fullName evidence="5">Homocysteine desulfhydrase</fullName>
    </alternativeName>
</protein>
<dbReference type="AlphaFoldDB" id="A0A346B0T0"/>
<evidence type="ECO:0000256" key="8">
    <source>
        <dbReference type="PIRSR" id="PIRSR001434-2"/>
    </source>
</evidence>
<evidence type="ECO:0000256" key="3">
    <source>
        <dbReference type="ARBA" id="ARBA00022898"/>
    </source>
</evidence>
<evidence type="ECO:0000256" key="6">
    <source>
        <dbReference type="ARBA" id="ARBA00048780"/>
    </source>
</evidence>
<keyword evidence="10" id="KW-0808">Transferase</keyword>
<evidence type="ECO:0000256" key="2">
    <source>
        <dbReference type="ARBA" id="ARBA00009077"/>
    </source>
</evidence>
<dbReference type="InterPro" id="IPR015421">
    <property type="entry name" value="PyrdxlP-dep_Trfase_major"/>
</dbReference>
<dbReference type="GO" id="GO:0005737">
    <property type="term" value="C:cytoplasm"/>
    <property type="evidence" value="ECO:0007669"/>
    <property type="project" value="TreeGrafter"/>
</dbReference>
<evidence type="ECO:0000256" key="4">
    <source>
        <dbReference type="ARBA" id="ARBA00047175"/>
    </source>
</evidence>
<dbReference type="GO" id="GO:0030170">
    <property type="term" value="F:pyridoxal phosphate binding"/>
    <property type="evidence" value="ECO:0007669"/>
    <property type="project" value="InterPro"/>
</dbReference>
<comment type="similarity">
    <text evidence="2 9">Belongs to the trans-sulfuration enzymes family.</text>
</comment>
<keyword evidence="10" id="KW-0032">Aminotransferase</keyword>
<dbReference type="Proteomes" id="UP000254337">
    <property type="component" value="Chromosome"/>
</dbReference>
<dbReference type="PROSITE" id="PS00868">
    <property type="entry name" value="CYS_MET_METAB_PP"/>
    <property type="match status" value="1"/>
</dbReference>
<evidence type="ECO:0000313" key="11">
    <source>
        <dbReference type="Proteomes" id="UP000254337"/>
    </source>
</evidence>
<dbReference type="InterPro" id="IPR000277">
    <property type="entry name" value="Cys/Met-Metab_PyrdxlP-dep_enz"/>
</dbReference>
<gene>
    <name evidence="10" type="ORF">DKB62_09190</name>
</gene>
<evidence type="ECO:0000256" key="9">
    <source>
        <dbReference type="RuleBase" id="RU362118"/>
    </source>
</evidence>
<comment type="catalytic activity">
    <reaction evidence="6">
        <text>L-homocysteine + H2O = 2-oxobutanoate + hydrogen sulfide + NH4(+) + H(+)</text>
        <dbReference type="Rhea" id="RHEA:14501"/>
        <dbReference type="ChEBI" id="CHEBI:15377"/>
        <dbReference type="ChEBI" id="CHEBI:15378"/>
        <dbReference type="ChEBI" id="CHEBI:16763"/>
        <dbReference type="ChEBI" id="CHEBI:28938"/>
        <dbReference type="ChEBI" id="CHEBI:29919"/>
        <dbReference type="ChEBI" id="CHEBI:58199"/>
        <dbReference type="EC" id="4.4.1.2"/>
    </reaction>
    <physiologicalReaction direction="left-to-right" evidence="6">
        <dbReference type="Rhea" id="RHEA:14502"/>
    </physiologicalReaction>
</comment>
<dbReference type="InterPro" id="IPR015424">
    <property type="entry name" value="PyrdxlP-dep_Trfase"/>
</dbReference>
<dbReference type="GO" id="GO:0019346">
    <property type="term" value="P:transsulfuration"/>
    <property type="evidence" value="ECO:0007669"/>
    <property type="project" value="InterPro"/>
</dbReference>
<organism evidence="10 11">
    <name type="scientific">Megasphaera stantonii</name>
    <dbReference type="NCBI Taxonomy" id="2144175"/>
    <lineage>
        <taxon>Bacteria</taxon>
        <taxon>Bacillati</taxon>
        <taxon>Bacillota</taxon>
        <taxon>Negativicutes</taxon>
        <taxon>Veillonellales</taxon>
        <taxon>Veillonellaceae</taxon>
        <taxon>Megasphaera</taxon>
    </lineage>
</organism>
<dbReference type="SUPFAM" id="SSF53383">
    <property type="entry name" value="PLP-dependent transferases"/>
    <property type="match status" value="1"/>
</dbReference>
<dbReference type="EC" id="4.4.1.2" evidence="4"/>
<dbReference type="OrthoDB" id="9803887at2"/>
<dbReference type="EMBL" id="CP029462">
    <property type="protein sequence ID" value="AXL21723.1"/>
    <property type="molecule type" value="Genomic_DNA"/>
</dbReference>
<evidence type="ECO:0000256" key="1">
    <source>
        <dbReference type="ARBA" id="ARBA00001933"/>
    </source>
</evidence>
<name>A0A346B0T0_9FIRM</name>
<keyword evidence="11" id="KW-1185">Reference proteome</keyword>
<dbReference type="KEGG" id="meg:DKB62_09190"/>
<dbReference type="GO" id="GO:0047982">
    <property type="term" value="F:homocysteine desulfhydrase activity"/>
    <property type="evidence" value="ECO:0007669"/>
    <property type="project" value="UniProtKB-EC"/>
</dbReference>
<dbReference type="PIRSF" id="PIRSF001434">
    <property type="entry name" value="CGS"/>
    <property type="match status" value="1"/>
</dbReference>
<dbReference type="PANTHER" id="PTHR11808:SF80">
    <property type="entry name" value="CYSTATHIONINE GAMMA-LYASE"/>
    <property type="match status" value="1"/>
</dbReference>
<dbReference type="GO" id="GO:0018826">
    <property type="term" value="F:methionine gamma-lyase activity"/>
    <property type="evidence" value="ECO:0007669"/>
    <property type="project" value="UniProtKB-EC"/>
</dbReference>
<dbReference type="Gene3D" id="3.90.1150.10">
    <property type="entry name" value="Aspartate Aminotransferase, domain 1"/>
    <property type="match status" value="1"/>
</dbReference>
<dbReference type="InterPro" id="IPR054542">
    <property type="entry name" value="Cys_met_metab_PP"/>
</dbReference>
<evidence type="ECO:0000313" key="10">
    <source>
        <dbReference type="EMBL" id="AXL21723.1"/>
    </source>
</evidence>
<proteinExistence type="inferred from homology"/>
<sequence>MERNMNRGTEIIMQGAEVKGTLSTPEVLPIYLTTAFRGGADLDELNEYYAVKGYTYNRIRNPNRNALTELVSYLEGGEASMICSSGMGAITTTLLSLADAGDHILANSNLYGETLEILDVIKRYGIESTCVDFTDIEAVRKAVQANTKIVYTEVISNPTMAVVDVEAVARIAHDCGAKLVVDNTFTTSTVIKPIDFGADVTINSLTKFMNGHSDIVGGSATASKDIVDKACKLQALLGCTLDPFSSYLCERSLRTLDLRMERQLKNAEALAKALDEHPCVLKVNHPSLPTHPQHDIAKRLFAKGYGAMLSFEMPEDREKINAFMRRLHIAKYAMTLGGYATTLSYPILSSHASVPRDIRLKMGITDGLMRVSVGLEDVQDLIADFTQALSVFEK</sequence>
<dbReference type="InterPro" id="IPR015422">
    <property type="entry name" value="PyrdxlP-dep_Trfase_small"/>
</dbReference>
<comment type="catalytic activity">
    <reaction evidence="7">
        <text>L-methionine + H2O = methanethiol + 2-oxobutanoate + NH4(+)</text>
        <dbReference type="Rhea" id="RHEA:23800"/>
        <dbReference type="ChEBI" id="CHEBI:15377"/>
        <dbReference type="ChEBI" id="CHEBI:16007"/>
        <dbReference type="ChEBI" id="CHEBI:16763"/>
        <dbReference type="ChEBI" id="CHEBI:28938"/>
        <dbReference type="ChEBI" id="CHEBI:57844"/>
        <dbReference type="EC" id="4.4.1.11"/>
    </reaction>
    <physiologicalReaction direction="left-to-right" evidence="7">
        <dbReference type="Rhea" id="RHEA:23801"/>
    </physiologicalReaction>
</comment>
<reference evidence="10 11" key="1">
    <citation type="submission" date="2018-05" db="EMBL/GenBank/DDBJ databases">
        <title>Complete genome sequence of Megasphaera sp. AJH120T, isolated from the ceca of a chicken.</title>
        <authorList>
            <person name="Maki J."/>
            <person name="Looft T."/>
        </authorList>
    </citation>
    <scope>NUCLEOTIDE SEQUENCE [LARGE SCALE GENOMIC DNA]</scope>
    <source>
        <strain evidence="10 11">AJH120</strain>
    </source>
</reference>
<accession>A0A346B0T0</accession>